<feature type="domain" description="FecR protein" evidence="2">
    <location>
        <begin position="112"/>
        <end position="205"/>
    </location>
</feature>
<dbReference type="Proteomes" id="UP000198964">
    <property type="component" value="Unassembled WGS sequence"/>
</dbReference>
<dbReference type="RefSeq" id="WP_093920632.1">
    <property type="nucleotide sequence ID" value="NZ_FONW01000008.1"/>
</dbReference>
<protein>
    <submittedName>
        <fullName evidence="4">FecR family protein</fullName>
    </submittedName>
</protein>
<sequence>MNQEKLIKYITGNLTNPKEREEIVSWINDSKENKQTFSELKNIHALSRKPQGKTDVELEYLQFQKQLPQQNKTRILHLLKYAAVFLLAFASSWFIQYNLNNKDIGEVAMNELTAPSGQICELKLSDGTKVWLNSESTISYPANFDKSQRSVHLTGEAFFEVNKQNRPFVVSTQTMHVKVLGTSFNLEAYPENRFVKTVLIEGRVEIQSQDQEKLTEIKPGELALLDTQTHELSTSPVNTQAYSSWKEGVLSFSKEPLETIIPKLERWYNVQFVFKDQAIKKDEFTITVLKQTPIEQILQFLQFSGDITYEVVENPTGKNKIELSKKKSL</sequence>
<dbReference type="Pfam" id="PF16344">
    <property type="entry name" value="FecR_C"/>
    <property type="match status" value="1"/>
</dbReference>
<evidence type="ECO:0000259" key="2">
    <source>
        <dbReference type="Pfam" id="PF04773"/>
    </source>
</evidence>
<dbReference type="EMBL" id="FONW01000008">
    <property type="protein sequence ID" value="SFF52215.1"/>
    <property type="molecule type" value="Genomic_DNA"/>
</dbReference>
<keyword evidence="1" id="KW-1133">Transmembrane helix</keyword>
<feature type="transmembrane region" description="Helical" evidence="1">
    <location>
        <begin position="75"/>
        <end position="95"/>
    </location>
</feature>
<keyword evidence="1" id="KW-0472">Membrane</keyword>
<dbReference type="Gene3D" id="3.55.50.30">
    <property type="match status" value="1"/>
</dbReference>
<organism evidence="4 5">
    <name type="scientific">Sunxiuqinia elliptica</name>
    <dbReference type="NCBI Taxonomy" id="655355"/>
    <lineage>
        <taxon>Bacteria</taxon>
        <taxon>Pseudomonadati</taxon>
        <taxon>Bacteroidota</taxon>
        <taxon>Bacteroidia</taxon>
        <taxon>Marinilabiliales</taxon>
        <taxon>Prolixibacteraceae</taxon>
        <taxon>Sunxiuqinia</taxon>
    </lineage>
</organism>
<dbReference type="PIRSF" id="PIRSF018266">
    <property type="entry name" value="FecR"/>
    <property type="match status" value="1"/>
</dbReference>
<dbReference type="GO" id="GO:0016989">
    <property type="term" value="F:sigma factor antagonist activity"/>
    <property type="evidence" value="ECO:0007669"/>
    <property type="project" value="TreeGrafter"/>
</dbReference>
<accession>A0A1I2JBN0</accession>
<keyword evidence="5" id="KW-1185">Reference proteome</keyword>
<dbReference type="STRING" id="655355.SAMN05216283_108120"/>
<evidence type="ECO:0000313" key="5">
    <source>
        <dbReference type="Proteomes" id="UP000198964"/>
    </source>
</evidence>
<dbReference type="InterPro" id="IPR032508">
    <property type="entry name" value="FecR_C"/>
</dbReference>
<dbReference type="AlphaFoldDB" id="A0A1I2JBN0"/>
<dbReference type="InterPro" id="IPR012373">
    <property type="entry name" value="Ferrdict_sens_TM"/>
</dbReference>
<evidence type="ECO:0000313" key="4">
    <source>
        <dbReference type="EMBL" id="SFF52215.1"/>
    </source>
</evidence>
<feature type="domain" description="Protein FecR C-terminal" evidence="3">
    <location>
        <begin position="250"/>
        <end position="314"/>
    </location>
</feature>
<keyword evidence="1" id="KW-0812">Transmembrane</keyword>
<dbReference type="InterPro" id="IPR006860">
    <property type="entry name" value="FecR"/>
</dbReference>
<gene>
    <name evidence="4" type="ORF">SAMN05216283_108120</name>
</gene>
<evidence type="ECO:0000256" key="1">
    <source>
        <dbReference type="SAM" id="Phobius"/>
    </source>
</evidence>
<reference evidence="4 5" key="1">
    <citation type="submission" date="2016-10" db="EMBL/GenBank/DDBJ databases">
        <authorList>
            <person name="de Groot N.N."/>
        </authorList>
    </citation>
    <scope>NUCLEOTIDE SEQUENCE [LARGE SCALE GENOMIC DNA]</scope>
    <source>
        <strain evidence="4 5">CGMCC 1.9156</strain>
    </source>
</reference>
<dbReference type="FunFam" id="2.60.120.1440:FF:000001">
    <property type="entry name" value="Putative anti-sigma factor"/>
    <property type="match status" value="1"/>
</dbReference>
<name>A0A1I2JBN0_9BACT</name>
<proteinExistence type="predicted"/>
<dbReference type="Gene3D" id="2.60.120.1440">
    <property type="match status" value="1"/>
</dbReference>
<dbReference type="Pfam" id="PF04773">
    <property type="entry name" value="FecR"/>
    <property type="match status" value="1"/>
</dbReference>
<dbReference type="PANTHER" id="PTHR30273">
    <property type="entry name" value="PERIPLASMIC SIGNAL SENSOR AND SIGMA FACTOR ACTIVATOR FECR-RELATED"/>
    <property type="match status" value="1"/>
</dbReference>
<dbReference type="PANTHER" id="PTHR30273:SF2">
    <property type="entry name" value="PROTEIN FECR"/>
    <property type="match status" value="1"/>
</dbReference>
<evidence type="ECO:0000259" key="3">
    <source>
        <dbReference type="Pfam" id="PF16344"/>
    </source>
</evidence>